<dbReference type="InterPro" id="IPR015323">
    <property type="entry name" value="FlavoCytC_S_DH_flav-bd"/>
</dbReference>
<proteinExistence type="predicted"/>
<feature type="domain" description="Flavocytochrome c sulphide dehydrogenase flavin-binding" evidence="5">
    <location>
        <begin position="350"/>
        <end position="415"/>
    </location>
</feature>
<dbReference type="InterPro" id="IPR023753">
    <property type="entry name" value="FAD/NAD-binding_dom"/>
</dbReference>
<evidence type="ECO:0000259" key="5">
    <source>
        <dbReference type="Pfam" id="PF09242"/>
    </source>
</evidence>
<dbReference type="Proteomes" id="UP000192491">
    <property type="component" value="Unassembled WGS sequence"/>
</dbReference>
<dbReference type="SUPFAM" id="SSF55424">
    <property type="entry name" value="FAD/NAD-linked reductases, dimerisation (C-terminal) domain"/>
    <property type="match status" value="1"/>
</dbReference>
<dbReference type="PANTHER" id="PTHR43755:SF1">
    <property type="entry name" value="FAD-DEPENDENT PYRIDINE NUCLEOTIDE-DISULPHIDE OXIDOREDUCTASE"/>
    <property type="match status" value="1"/>
</dbReference>
<keyword evidence="3" id="KW-0732">Signal</keyword>
<dbReference type="InterPro" id="IPR016156">
    <property type="entry name" value="FAD/NAD-linked_Rdtase_dimer_sf"/>
</dbReference>
<feature type="domain" description="Sulfide dehydrogenase [flavocytochrome c] flavoprotein chain central" evidence="6">
    <location>
        <begin position="163"/>
        <end position="273"/>
    </location>
</feature>
<dbReference type="Pfam" id="PF21706">
    <property type="entry name" value="FCSD_central"/>
    <property type="match status" value="1"/>
</dbReference>
<dbReference type="InterPro" id="IPR049386">
    <property type="entry name" value="FCSD_central"/>
</dbReference>
<dbReference type="InterPro" id="IPR052541">
    <property type="entry name" value="SQRD"/>
</dbReference>
<evidence type="ECO:0000313" key="8">
    <source>
        <dbReference type="Proteomes" id="UP000192491"/>
    </source>
</evidence>
<evidence type="ECO:0000256" key="1">
    <source>
        <dbReference type="ARBA" id="ARBA00022630"/>
    </source>
</evidence>
<dbReference type="SUPFAM" id="SSF51905">
    <property type="entry name" value="FAD/NAD(P)-binding domain"/>
    <property type="match status" value="2"/>
</dbReference>
<dbReference type="STRING" id="1123401.GCA_000621325_01695"/>
<dbReference type="InterPro" id="IPR006311">
    <property type="entry name" value="TAT_signal"/>
</dbReference>
<comment type="caution">
    <text evidence="7">The sequence shown here is derived from an EMBL/GenBank/DDBJ whole genome shotgun (WGS) entry which is preliminary data.</text>
</comment>
<protein>
    <submittedName>
        <fullName evidence="7">Pyridine nucleotide-disulfide oxidoreductase</fullName>
    </submittedName>
</protein>
<feature type="chain" id="PRO_5012417660" evidence="3">
    <location>
        <begin position="25"/>
        <end position="416"/>
    </location>
</feature>
<dbReference type="Gene3D" id="3.50.50.60">
    <property type="entry name" value="FAD/NAD(P)-binding domain"/>
    <property type="match status" value="2"/>
</dbReference>
<evidence type="ECO:0000256" key="2">
    <source>
        <dbReference type="ARBA" id="ARBA00022827"/>
    </source>
</evidence>
<feature type="domain" description="FAD/NAD(P)-binding" evidence="4">
    <location>
        <begin position="37"/>
        <end position="151"/>
    </location>
</feature>
<name>A0A1Y1QE31_9GAMM</name>
<dbReference type="GO" id="GO:0050660">
    <property type="term" value="F:flavin adenine dinucleotide binding"/>
    <property type="evidence" value="ECO:0007669"/>
    <property type="project" value="InterPro"/>
</dbReference>
<reference evidence="7 8" key="1">
    <citation type="submission" date="2017-01" db="EMBL/GenBank/DDBJ databases">
        <title>Novel large sulfur bacteria in the metagenomes of groundwater-fed chemosynthetic microbial mats in the Lake Huron basin.</title>
        <authorList>
            <person name="Sharrar A.M."/>
            <person name="Flood B.E."/>
            <person name="Bailey J.V."/>
            <person name="Jones D.S."/>
            <person name="Biddanda B."/>
            <person name="Ruberg S.A."/>
            <person name="Marcus D.N."/>
            <person name="Dick G.J."/>
        </authorList>
    </citation>
    <scope>NUCLEOTIDE SEQUENCE [LARGE SCALE GENOMIC DNA]</scope>
    <source>
        <strain evidence="7">A8</strain>
    </source>
</reference>
<dbReference type="Pfam" id="PF09242">
    <property type="entry name" value="FCSD-flav_bind"/>
    <property type="match status" value="1"/>
</dbReference>
<accession>A0A1Y1QE31</accession>
<dbReference type="AlphaFoldDB" id="A0A1Y1QE31"/>
<dbReference type="PROSITE" id="PS51318">
    <property type="entry name" value="TAT"/>
    <property type="match status" value="1"/>
</dbReference>
<evidence type="ECO:0000259" key="6">
    <source>
        <dbReference type="Pfam" id="PF21706"/>
    </source>
</evidence>
<evidence type="ECO:0000259" key="4">
    <source>
        <dbReference type="Pfam" id="PF07992"/>
    </source>
</evidence>
<dbReference type="PANTHER" id="PTHR43755">
    <property type="match status" value="1"/>
</dbReference>
<keyword evidence="1" id="KW-0285">Flavoprotein</keyword>
<evidence type="ECO:0000313" key="7">
    <source>
        <dbReference type="EMBL" id="OQX03284.1"/>
    </source>
</evidence>
<sequence length="416" mass="43679">MSSLNRRQFLQSLGLASAATAAIAFPGIITAATTRPHVVVIGGGFAGATAAKYLRYWSSAVDVTLVEPNATYYSPILSNLVLNNQRNLGQISFNYNTLASKYGIKVVNDWVDAINAPNQTINLRGGTTLAYDRLIIAPGIQFMDVPGLDSNKVPHAWKAGAQTTLLQQQLAAMPAGGTFVMTIPAAPYRCPPGPYERACVVADWLRTNKPGSKVVVLDANASIIVEPAIFGAAFTEYGVQYVPNAALQGVDSDAKIAHSSAGDFKADVLNVIPPQSAGSIVLQSGLANVGGRWAGVNPLSYESTAVPNIHIIGDSQGTGQPKAGHIANAEAKVCADAILRLLSGGQPYAAPVTNSACYSPISATTASWLTAVYAYDQASGAMKLVPESFGAAAAPSAKYYSRMFDWTTNLFNDTFA</sequence>
<dbReference type="InterPro" id="IPR036188">
    <property type="entry name" value="FAD/NAD-bd_sf"/>
</dbReference>
<dbReference type="Pfam" id="PF07992">
    <property type="entry name" value="Pyr_redox_2"/>
    <property type="match status" value="1"/>
</dbReference>
<dbReference type="PRINTS" id="PR00368">
    <property type="entry name" value="FADPNR"/>
</dbReference>
<organism evidence="7 8">
    <name type="scientific">Thiothrix lacustris</name>
    <dbReference type="NCBI Taxonomy" id="525917"/>
    <lineage>
        <taxon>Bacteria</taxon>
        <taxon>Pseudomonadati</taxon>
        <taxon>Pseudomonadota</taxon>
        <taxon>Gammaproteobacteria</taxon>
        <taxon>Thiotrichales</taxon>
        <taxon>Thiotrichaceae</taxon>
        <taxon>Thiothrix</taxon>
    </lineage>
</organism>
<gene>
    <name evidence="7" type="ORF">BWK73_40005</name>
</gene>
<evidence type="ECO:0000256" key="3">
    <source>
        <dbReference type="SAM" id="SignalP"/>
    </source>
</evidence>
<keyword evidence="2" id="KW-0274">FAD</keyword>
<dbReference type="GO" id="GO:0016491">
    <property type="term" value="F:oxidoreductase activity"/>
    <property type="evidence" value="ECO:0007669"/>
    <property type="project" value="InterPro"/>
</dbReference>
<feature type="signal peptide" evidence="3">
    <location>
        <begin position="1"/>
        <end position="24"/>
    </location>
</feature>
<dbReference type="EMBL" id="MTEJ01000418">
    <property type="protein sequence ID" value="OQX03284.1"/>
    <property type="molecule type" value="Genomic_DNA"/>
</dbReference>